<dbReference type="GO" id="GO:0009279">
    <property type="term" value="C:cell outer membrane"/>
    <property type="evidence" value="ECO:0007669"/>
    <property type="project" value="UniProtKB-SubCell"/>
</dbReference>
<organism evidence="18 19">
    <name type="scientific">Flavobacterium cheniae</name>
    <dbReference type="NCBI Taxonomy" id="295428"/>
    <lineage>
        <taxon>Bacteria</taxon>
        <taxon>Pseudomonadati</taxon>
        <taxon>Bacteroidota</taxon>
        <taxon>Flavobacteriia</taxon>
        <taxon>Flavobacteriales</taxon>
        <taxon>Flavobacteriaceae</taxon>
        <taxon>Flavobacterium</taxon>
    </lineage>
</organism>
<dbReference type="EMBL" id="VLKM01000002">
    <property type="protein sequence ID" value="TWH97198.1"/>
    <property type="molecule type" value="Genomic_DNA"/>
</dbReference>
<keyword evidence="15" id="KW-1133">Transmembrane helix</keyword>
<evidence type="ECO:0000256" key="10">
    <source>
        <dbReference type="ARBA" id="ARBA00023114"/>
    </source>
</evidence>
<evidence type="ECO:0000256" key="8">
    <source>
        <dbReference type="ARBA" id="ARBA00023047"/>
    </source>
</evidence>
<dbReference type="InterPro" id="IPR003715">
    <property type="entry name" value="Poly_export_N"/>
</dbReference>
<feature type="transmembrane region" description="Helical" evidence="15">
    <location>
        <begin position="236"/>
        <end position="254"/>
    </location>
</feature>
<dbReference type="RefSeq" id="WP_133609683.1">
    <property type="nucleotide sequence ID" value="NZ_SNZC01000003.1"/>
</dbReference>
<dbReference type="Gene3D" id="3.10.560.10">
    <property type="entry name" value="Outer membrane lipoprotein wza domain like"/>
    <property type="match status" value="1"/>
</dbReference>
<keyword evidence="11 15" id="KW-0472">Membrane</keyword>
<keyword evidence="6 15" id="KW-0812">Transmembrane</keyword>
<comment type="caution">
    <text evidence="18">The sequence shown here is derived from an EMBL/GenBank/DDBJ whole genome shotgun (WGS) entry which is preliminary data.</text>
</comment>
<dbReference type="Proteomes" id="UP000315312">
    <property type="component" value="Unassembled WGS sequence"/>
</dbReference>
<evidence type="ECO:0000256" key="2">
    <source>
        <dbReference type="ARBA" id="ARBA00009450"/>
    </source>
</evidence>
<evidence type="ECO:0000256" key="11">
    <source>
        <dbReference type="ARBA" id="ARBA00023136"/>
    </source>
</evidence>
<keyword evidence="4" id="KW-1134">Transmembrane beta strand</keyword>
<evidence type="ECO:0000256" key="12">
    <source>
        <dbReference type="ARBA" id="ARBA00023139"/>
    </source>
</evidence>
<feature type="domain" description="Polysaccharide export protein N-terminal" evidence="16">
    <location>
        <begin position="43"/>
        <end position="137"/>
    </location>
</feature>
<feature type="domain" description="SLBB" evidence="17">
    <location>
        <begin position="141"/>
        <end position="220"/>
    </location>
</feature>
<keyword evidence="19" id="KW-1185">Reference proteome</keyword>
<evidence type="ECO:0000256" key="4">
    <source>
        <dbReference type="ARBA" id="ARBA00022452"/>
    </source>
</evidence>
<name>A0A562KP34_9FLAO</name>
<keyword evidence="8" id="KW-0625">Polysaccharide transport</keyword>
<evidence type="ECO:0000256" key="15">
    <source>
        <dbReference type="SAM" id="Phobius"/>
    </source>
</evidence>
<dbReference type="GO" id="GO:0006811">
    <property type="term" value="P:monoatomic ion transport"/>
    <property type="evidence" value="ECO:0007669"/>
    <property type="project" value="UniProtKB-KW"/>
</dbReference>
<sequence>MKRIFFLSTWIFLLPFLFFSCASREKIVYIQNAISASETSEFETKIKPDDILAIVVSSENPEVSAPYNSVAVTLQNSSSDSGQSNQIQTYLVDKNGYIEFPILKKIKLSGYTKEQAIDLLKEKLKDHVADASINLRILNYKITVLGEVNKPGTYPIQSERITLLEALGQAGDLTIYGKRNNILIIREENGKKISQRVDITKSDFINSSYYYLAQNDVVYIEPNKTKINSSTVGPNIAIGISALSLVVTIFALTIN</sequence>
<dbReference type="GO" id="GO:0046930">
    <property type="term" value="C:pore complex"/>
    <property type="evidence" value="ECO:0007669"/>
    <property type="project" value="UniProtKB-KW"/>
</dbReference>
<dbReference type="InterPro" id="IPR049712">
    <property type="entry name" value="Poly_export"/>
</dbReference>
<dbReference type="OrthoDB" id="662756at2"/>
<protein>
    <submittedName>
        <fullName evidence="18">Polysaccharide export outer membrane protein</fullName>
    </submittedName>
</protein>
<evidence type="ECO:0000259" key="16">
    <source>
        <dbReference type="Pfam" id="PF02563"/>
    </source>
</evidence>
<dbReference type="Pfam" id="PF22461">
    <property type="entry name" value="SLBB_2"/>
    <property type="match status" value="1"/>
</dbReference>
<keyword evidence="5" id="KW-0762">Sugar transport</keyword>
<evidence type="ECO:0000256" key="1">
    <source>
        <dbReference type="ARBA" id="ARBA00004571"/>
    </source>
</evidence>
<keyword evidence="9" id="KW-0406">Ion transport</keyword>
<dbReference type="GO" id="GO:0015288">
    <property type="term" value="F:porin activity"/>
    <property type="evidence" value="ECO:0007669"/>
    <property type="project" value="UniProtKB-KW"/>
</dbReference>
<dbReference type="GO" id="GO:0015159">
    <property type="term" value="F:polysaccharide transmembrane transporter activity"/>
    <property type="evidence" value="ECO:0007669"/>
    <property type="project" value="InterPro"/>
</dbReference>
<reference evidence="18 19" key="1">
    <citation type="journal article" date="2015" name="Stand. Genomic Sci.">
        <title>Genomic Encyclopedia of Bacterial and Archaeal Type Strains, Phase III: the genomes of soil and plant-associated and newly described type strains.</title>
        <authorList>
            <person name="Whitman W.B."/>
            <person name="Woyke T."/>
            <person name="Klenk H.P."/>
            <person name="Zhou Y."/>
            <person name="Lilburn T.G."/>
            <person name="Beck B.J."/>
            <person name="De Vos P."/>
            <person name="Vandamme P."/>
            <person name="Eisen J.A."/>
            <person name="Garrity G."/>
            <person name="Hugenholtz P."/>
            <person name="Kyrpides N.C."/>
        </authorList>
    </citation>
    <scope>NUCLEOTIDE SEQUENCE [LARGE SCALE GENOMIC DNA]</scope>
    <source>
        <strain evidence="18 19">CGMCC 1.6844</strain>
    </source>
</reference>
<keyword evidence="7" id="KW-0732">Signal</keyword>
<comment type="similarity">
    <text evidence="2">Belongs to the BexD/CtrA/VexA family.</text>
</comment>
<evidence type="ECO:0000256" key="9">
    <source>
        <dbReference type="ARBA" id="ARBA00023065"/>
    </source>
</evidence>
<evidence type="ECO:0000259" key="17">
    <source>
        <dbReference type="Pfam" id="PF22461"/>
    </source>
</evidence>
<evidence type="ECO:0000313" key="18">
    <source>
        <dbReference type="EMBL" id="TWH97198.1"/>
    </source>
</evidence>
<evidence type="ECO:0000313" key="19">
    <source>
        <dbReference type="Proteomes" id="UP000315312"/>
    </source>
</evidence>
<dbReference type="InterPro" id="IPR054765">
    <property type="entry name" value="SLBB_dom"/>
</dbReference>
<evidence type="ECO:0000256" key="6">
    <source>
        <dbReference type="ARBA" id="ARBA00022692"/>
    </source>
</evidence>
<keyword evidence="13" id="KW-0998">Cell outer membrane</keyword>
<evidence type="ECO:0000256" key="14">
    <source>
        <dbReference type="ARBA" id="ARBA00023288"/>
    </source>
</evidence>
<keyword evidence="14" id="KW-0449">Lipoprotein</keyword>
<evidence type="ECO:0000256" key="3">
    <source>
        <dbReference type="ARBA" id="ARBA00022448"/>
    </source>
</evidence>
<dbReference type="PROSITE" id="PS51257">
    <property type="entry name" value="PROKAR_LIPOPROTEIN"/>
    <property type="match status" value="1"/>
</dbReference>
<keyword evidence="12" id="KW-0564">Palmitate</keyword>
<keyword evidence="10" id="KW-0626">Porin</keyword>
<keyword evidence="3" id="KW-0813">Transport</keyword>
<dbReference type="PANTHER" id="PTHR33619">
    <property type="entry name" value="POLYSACCHARIDE EXPORT PROTEIN GFCE-RELATED"/>
    <property type="match status" value="1"/>
</dbReference>
<dbReference type="AlphaFoldDB" id="A0A562KP34"/>
<evidence type="ECO:0000256" key="7">
    <source>
        <dbReference type="ARBA" id="ARBA00022729"/>
    </source>
</evidence>
<accession>A0A562KP34</accession>
<dbReference type="PANTHER" id="PTHR33619:SF3">
    <property type="entry name" value="POLYSACCHARIDE EXPORT PROTEIN GFCE-RELATED"/>
    <property type="match status" value="1"/>
</dbReference>
<dbReference type="Pfam" id="PF02563">
    <property type="entry name" value="Poly_export"/>
    <property type="match status" value="1"/>
</dbReference>
<comment type="subcellular location">
    <subcellularLocation>
        <location evidence="1">Cell outer membrane</location>
        <topology evidence="1">Multi-pass membrane protein</topology>
    </subcellularLocation>
</comment>
<proteinExistence type="inferred from homology"/>
<evidence type="ECO:0000256" key="13">
    <source>
        <dbReference type="ARBA" id="ARBA00023237"/>
    </source>
</evidence>
<gene>
    <name evidence="18" type="ORF">IP97_00625</name>
</gene>
<evidence type="ECO:0000256" key="5">
    <source>
        <dbReference type="ARBA" id="ARBA00022597"/>
    </source>
</evidence>